<gene>
    <name evidence="5" type="ORF">METZ01_LOCUS45659</name>
</gene>
<reference evidence="5" key="1">
    <citation type="submission" date="2018-05" db="EMBL/GenBank/DDBJ databases">
        <authorList>
            <person name="Lanie J.A."/>
            <person name="Ng W.-L."/>
            <person name="Kazmierczak K.M."/>
            <person name="Andrzejewski T.M."/>
            <person name="Davidsen T.M."/>
            <person name="Wayne K.J."/>
            <person name="Tettelin H."/>
            <person name="Glass J.I."/>
            <person name="Rusch D."/>
            <person name="Podicherti R."/>
            <person name="Tsui H.-C.T."/>
            <person name="Winkler M.E."/>
        </authorList>
    </citation>
    <scope>NUCLEOTIDE SEQUENCE</scope>
</reference>
<evidence type="ECO:0000256" key="2">
    <source>
        <dbReference type="ARBA" id="ARBA00023239"/>
    </source>
</evidence>
<dbReference type="InterPro" id="IPR003382">
    <property type="entry name" value="Flavoprotein"/>
</dbReference>
<dbReference type="Pfam" id="PF04127">
    <property type="entry name" value="DFP"/>
    <property type="match status" value="1"/>
</dbReference>
<dbReference type="InterPro" id="IPR036551">
    <property type="entry name" value="Flavin_trans-like"/>
</dbReference>
<accession>A0A381RLS1</accession>
<dbReference type="InterPro" id="IPR005252">
    <property type="entry name" value="CoaBC"/>
</dbReference>
<dbReference type="GO" id="GO:0071513">
    <property type="term" value="C:phosphopantothenoylcysteine decarboxylase complex"/>
    <property type="evidence" value="ECO:0007669"/>
    <property type="project" value="TreeGrafter"/>
</dbReference>
<dbReference type="Gene3D" id="3.40.50.10300">
    <property type="entry name" value="CoaB-like"/>
    <property type="match status" value="1"/>
</dbReference>
<dbReference type="PANTHER" id="PTHR14359:SF6">
    <property type="entry name" value="PHOSPHOPANTOTHENOYLCYSTEINE DECARBOXYLASE"/>
    <property type="match status" value="1"/>
</dbReference>
<evidence type="ECO:0000259" key="4">
    <source>
        <dbReference type="Pfam" id="PF04127"/>
    </source>
</evidence>
<dbReference type="EMBL" id="UINC01002091">
    <property type="protein sequence ID" value="SUZ92805.1"/>
    <property type="molecule type" value="Genomic_DNA"/>
</dbReference>
<dbReference type="PANTHER" id="PTHR14359">
    <property type="entry name" value="HOMO-OLIGOMERIC FLAVIN CONTAINING CYS DECARBOXYLASE FAMILY"/>
    <property type="match status" value="1"/>
</dbReference>
<organism evidence="5">
    <name type="scientific">marine metagenome</name>
    <dbReference type="NCBI Taxonomy" id="408172"/>
    <lineage>
        <taxon>unclassified sequences</taxon>
        <taxon>metagenomes</taxon>
        <taxon>ecological metagenomes</taxon>
    </lineage>
</organism>
<dbReference type="GO" id="GO:0010181">
    <property type="term" value="F:FMN binding"/>
    <property type="evidence" value="ECO:0007669"/>
    <property type="project" value="InterPro"/>
</dbReference>
<dbReference type="GO" id="GO:0015937">
    <property type="term" value="P:coenzyme A biosynthetic process"/>
    <property type="evidence" value="ECO:0007669"/>
    <property type="project" value="InterPro"/>
</dbReference>
<name>A0A381RLS1_9ZZZZ</name>
<sequence length="418" mass="44616">MAFIALGVTGSVAAYKAVEVARGLQKNGHDVTVIMTAAAERFIGPLTFEAITRRDVITDQFADGLNASVEHVSMASAIDSLVVAPATANIIGKFANGIADDFLTSMHLVTRAPILMAPAMNTNMWGHVAVEKNLEVLRGRGVRFVEPTEGDLACGWTGPGRLAEPSSIVTAVEESLRPRGSLLGRCLLITAGPTYEDLDPVRFLGNRSTGRMGRALAQAAIRRGARVILVAGPTSLEMPAGVEVVRVRSASEMYRSVMERKTEAGAMILAAAVADYTPTNGPRSQKLCKDQHLETIKLTRTLDILADLGAWRAGQSSPLLVGFAAETEEMLVHARAKLKAKNVDLIVANNVSQPDTGFGVDTNAVTLVSHDVETSVPLQAKNEIAEVILDRVEELLQGREADGPQRVLSETAHRNSPS</sequence>
<dbReference type="NCBIfam" id="TIGR00521">
    <property type="entry name" value="coaBC_dfp"/>
    <property type="match status" value="1"/>
</dbReference>
<keyword evidence="2" id="KW-0456">Lyase</keyword>
<evidence type="ECO:0008006" key="6">
    <source>
        <dbReference type="Google" id="ProtNLM"/>
    </source>
</evidence>
<dbReference type="SUPFAM" id="SSF52507">
    <property type="entry name" value="Homo-oligomeric flavin-containing Cys decarboxylases, HFCD"/>
    <property type="match status" value="1"/>
</dbReference>
<feature type="domain" description="Flavoprotein" evidence="3">
    <location>
        <begin position="4"/>
        <end position="174"/>
    </location>
</feature>
<dbReference type="GO" id="GO:0004633">
    <property type="term" value="F:phosphopantothenoylcysteine decarboxylase activity"/>
    <property type="evidence" value="ECO:0007669"/>
    <property type="project" value="InterPro"/>
</dbReference>
<dbReference type="Pfam" id="PF02441">
    <property type="entry name" value="Flavoprotein"/>
    <property type="match status" value="1"/>
</dbReference>
<evidence type="ECO:0000313" key="5">
    <source>
        <dbReference type="EMBL" id="SUZ92805.1"/>
    </source>
</evidence>
<dbReference type="HAMAP" id="MF_02225">
    <property type="entry name" value="CoaBC"/>
    <property type="match status" value="1"/>
</dbReference>
<dbReference type="InterPro" id="IPR035929">
    <property type="entry name" value="CoaB-like_sf"/>
</dbReference>
<protein>
    <recommendedName>
        <fullName evidence="6">DNA/pantothenate metabolism flavoprotein C-terminal domain-containing protein</fullName>
    </recommendedName>
</protein>
<dbReference type="InterPro" id="IPR007085">
    <property type="entry name" value="DNA/pantothenate-metab_flavo_C"/>
</dbReference>
<dbReference type="GO" id="GO:0015941">
    <property type="term" value="P:pantothenate catabolic process"/>
    <property type="evidence" value="ECO:0007669"/>
    <property type="project" value="InterPro"/>
</dbReference>
<dbReference type="SUPFAM" id="SSF102645">
    <property type="entry name" value="CoaB-like"/>
    <property type="match status" value="1"/>
</dbReference>
<evidence type="ECO:0000259" key="3">
    <source>
        <dbReference type="Pfam" id="PF02441"/>
    </source>
</evidence>
<proteinExistence type="inferred from homology"/>
<dbReference type="Gene3D" id="3.40.50.1950">
    <property type="entry name" value="Flavin prenyltransferase-like"/>
    <property type="match status" value="1"/>
</dbReference>
<keyword evidence="1" id="KW-0210">Decarboxylase</keyword>
<dbReference type="GO" id="GO:0004632">
    <property type="term" value="F:phosphopantothenate--cysteine ligase activity"/>
    <property type="evidence" value="ECO:0007669"/>
    <property type="project" value="InterPro"/>
</dbReference>
<dbReference type="AlphaFoldDB" id="A0A381RLS1"/>
<evidence type="ECO:0000256" key="1">
    <source>
        <dbReference type="ARBA" id="ARBA00022793"/>
    </source>
</evidence>
<feature type="domain" description="DNA/pantothenate metabolism flavoprotein C-terminal" evidence="4">
    <location>
        <begin position="183"/>
        <end position="394"/>
    </location>
</feature>